<feature type="compositionally biased region" description="Basic and acidic residues" evidence="2">
    <location>
        <begin position="987"/>
        <end position="997"/>
    </location>
</feature>
<dbReference type="SUPFAM" id="SSF140924">
    <property type="entry name" value="Duffy binding domain-like"/>
    <property type="match status" value="2"/>
</dbReference>
<feature type="compositionally biased region" description="Basic and acidic residues" evidence="2">
    <location>
        <begin position="1566"/>
        <end position="1588"/>
    </location>
</feature>
<feature type="domain" description="Duffy-antigen binding" evidence="3">
    <location>
        <begin position="15"/>
        <end position="172"/>
    </location>
</feature>
<feature type="compositionally biased region" description="Low complexity" evidence="2">
    <location>
        <begin position="898"/>
        <end position="911"/>
    </location>
</feature>
<feature type="compositionally biased region" description="Basic and acidic residues" evidence="2">
    <location>
        <begin position="1031"/>
        <end position="1055"/>
    </location>
</feature>
<evidence type="ECO:0000259" key="3">
    <source>
        <dbReference type="Pfam" id="PF05424"/>
    </source>
</evidence>
<reference evidence="6" key="1">
    <citation type="submission" date="2007-11" db="EMBL/GenBank/DDBJ databases">
        <authorList>
            <consortium name="The Broad Institute Genome Sequencing Platform"/>
            <person name="Volkman S.K."/>
            <person name="Daily J.P."/>
            <person name="Sarr O."/>
            <person name="Ndiaye D."/>
            <person name="Ndir O."/>
            <person name="Mboup S."/>
            <person name="Lukens A."/>
            <person name="Stange-Thomann N."/>
            <person name="Mauceli E."/>
            <person name="Gnerre S."/>
            <person name="Jaffe D."/>
            <person name="Zainoun J."/>
            <person name="Wiegand R.C."/>
            <person name="Birren B."/>
            <person name="Galagan J."/>
            <person name="Lander E."/>
            <person name="Wirth D.F."/>
        </authorList>
    </citation>
    <scope>NUCLEOTIDE SEQUENCE [LARGE SCALE GENOMIC DNA]</scope>
    <source>
        <strain evidence="6">7G8</strain>
    </source>
</reference>
<feature type="compositionally biased region" description="Basic and acidic residues" evidence="2">
    <location>
        <begin position="1514"/>
        <end position="1550"/>
    </location>
</feature>
<feature type="compositionally biased region" description="Basic and acidic residues" evidence="2">
    <location>
        <begin position="1115"/>
        <end position="1134"/>
    </location>
</feature>
<dbReference type="InterPro" id="IPR021620">
    <property type="entry name" value="EBA-175_C"/>
</dbReference>
<feature type="compositionally biased region" description="Basic and acidic residues" evidence="2">
    <location>
        <begin position="964"/>
        <end position="974"/>
    </location>
</feature>
<feature type="compositionally biased region" description="Polar residues" evidence="2">
    <location>
        <begin position="1073"/>
        <end position="1082"/>
    </location>
</feature>
<feature type="compositionally biased region" description="Basic and acidic residues" evidence="2">
    <location>
        <begin position="1143"/>
        <end position="1160"/>
    </location>
</feature>
<dbReference type="InterPro" id="IPR008602">
    <property type="entry name" value="Duffy-antigen-binding"/>
</dbReference>
<accession>W7ESW4</accession>
<feature type="compositionally biased region" description="Basic and acidic residues" evidence="2">
    <location>
        <begin position="644"/>
        <end position="677"/>
    </location>
</feature>
<feature type="region of interest" description="Disordered" evidence="2">
    <location>
        <begin position="1230"/>
        <end position="1350"/>
    </location>
</feature>
<dbReference type="GO" id="GO:0046789">
    <property type="term" value="F:host cell surface receptor binding"/>
    <property type="evidence" value="ECO:0007669"/>
    <property type="project" value="InterPro"/>
</dbReference>
<feature type="compositionally biased region" description="Basic and acidic residues" evidence="2">
    <location>
        <begin position="1479"/>
        <end position="1504"/>
    </location>
</feature>
<dbReference type="Pfam" id="PF11556">
    <property type="entry name" value="EBA-175_VI"/>
    <property type="match status" value="1"/>
</dbReference>
<feature type="compositionally biased region" description="Basic and acidic residues" evidence="2">
    <location>
        <begin position="1248"/>
        <end position="1262"/>
    </location>
</feature>
<feature type="compositionally biased region" description="Basic and acidic residues" evidence="2">
    <location>
        <begin position="1620"/>
        <end position="1639"/>
    </location>
</feature>
<proteinExistence type="predicted"/>
<dbReference type="GO" id="GO:0016020">
    <property type="term" value="C:membrane"/>
    <property type="evidence" value="ECO:0007669"/>
    <property type="project" value="InterPro"/>
</dbReference>
<keyword evidence="1" id="KW-0175">Coiled coil</keyword>
<feature type="compositionally biased region" description="Basic and acidic residues" evidence="2">
    <location>
        <begin position="888"/>
        <end position="897"/>
    </location>
</feature>
<evidence type="ECO:0000256" key="2">
    <source>
        <dbReference type="SAM" id="MobiDB-lite"/>
    </source>
</evidence>
<feature type="compositionally biased region" description="Low complexity" evidence="2">
    <location>
        <begin position="1057"/>
        <end position="1072"/>
    </location>
</feature>
<feature type="region of interest" description="Disordered" evidence="2">
    <location>
        <begin position="1983"/>
        <end position="2015"/>
    </location>
</feature>
<reference evidence="5 6" key="2">
    <citation type="submission" date="2013-02" db="EMBL/GenBank/DDBJ databases">
        <title>The Genome Sequence of Plasmodium falciparum 7G8.</title>
        <authorList>
            <consortium name="The Broad Institute Genome Sequencing Platform"/>
            <consortium name="The Broad Institute Genome Sequencing Center for Infectious Disease"/>
            <person name="Neafsey D."/>
            <person name="Cheeseman I."/>
            <person name="Volkman S."/>
            <person name="Adams J."/>
            <person name="Walker B."/>
            <person name="Young S.K."/>
            <person name="Zeng Q."/>
            <person name="Gargeya S."/>
            <person name="Fitzgerald M."/>
            <person name="Haas B."/>
            <person name="Abouelleil A."/>
            <person name="Alvarado L."/>
            <person name="Arachchi H.M."/>
            <person name="Berlin A.M."/>
            <person name="Chapman S.B."/>
            <person name="Dewar J."/>
            <person name="Goldberg J."/>
            <person name="Griggs A."/>
            <person name="Gujja S."/>
            <person name="Hansen M."/>
            <person name="Howarth C."/>
            <person name="Imamovic A."/>
            <person name="Larimer J."/>
            <person name="McCowan C."/>
            <person name="Murphy C."/>
            <person name="Neiman D."/>
            <person name="Pearson M."/>
            <person name="Priest M."/>
            <person name="Roberts A."/>
            <person name="Saif S."/>
            <person name="Shea T."/>
            <person name="Sisk P."/>
            <person name="Sykes S."/>
            <person name="Wortman J."/>
            <person name="Nusbaum C."/>
            <person name="Birren B."/>
        </authorList>
    </citation>
    <scope>NUCLEOTIDE SEQUENCE [LARGE SCALE GENOMIC DNA]</scope>
    <source>
        <strain evidence="5 6">7G8</strain>
    </source>
</reference>
<protein>
    <submittedName>
        <fullName evidence="5">Uncharacterized protein</fullName>
    </submittedName>
</protein>
<organism evidence="5 6">
    <name type="scientific">Plasmodium falciparum (isolate 7G8)</name>
    <dbReference type="NCBI Taxonomy" id="57266"/>
    <lineage>
        <taxon>Eukaryota</taxon>
        <taxon>Sar</taxon>
        <taxon>Alveolata</taxon>
        <taxon>Apicomplexa</taxon>
        <taxon>Aconoidasida</taxon>
        <taxon>Haemosporida</taxon>
        <taxon>Plasmodiidae</taxon>
        <taxon>Plasmodium</taxon>
        <taxon>Plasmodium (Laverania)</taxon>
    </lineage>
</organism>
<feature type="compositionally biased region" description="Basic and acidic residues" evidence="2">
    <location>
        <begin position="1303"/>
        <end position="1315"/>
    </location>
</feature>
<feature type="compositionally biased region" description="Polar residues" evidence="2">
    <location>
        <begin position="1610"/>
        <end position="1619"/>
    </location>
</feature>
<feature type="compositionally biased region" description="Basic and acidic residues" evidence="2">
    <location>
        <begin position="684"/>
        <end position="711"/>
    </location>
</feature>
<feature type="compositionally biased region" description="Basic and acidic residues" evidence="2">
    <location>
        <begin position="1983"/>
        <end position="2007"/>
    </location>
</feature>
<dbReference type="InterPro" id="IPR043057">
    <property type="entry name" value="EBA-175_C_sf"/>
</dbReference>
<evidence type="ECO:0000313" key="6">
    <source>
        <dbReference type="Proteomes" id="UP000030688"/>
    </source>
</evidence>
<feature type="compositionally biased region" description="Basic and acidic residues" evidence="2">
    <location>
        <begin position="934"/>
        <end position="958"/>
    </location>
</feature>
<dbReference type="Gene3D" id="1.20.1310.20">
    <property type="entry name" value="Duffy-antigen binding domain"/>
    <property type="match status" value="2"/>
</dbReference>
<dbReference type="Proteomes" id="UP000030688">
    <property type="component" value="Unassembled WGS sequence"/>
</dbReference>
<name>W7ESW4_PLAF8</name>
<feature type="compositionally biased region" description="Basic and acidic residues" evidence="2">
    <location>
        <begin position="1393"/>
        <end position="1420"/>
    </location>
</feature>
<dbReference type="OrthoDB" id="377419at2759"/>
<feature type="compositionally biased region" description="Polar residues" evidence="2">
    <location>
        <begin position="1554"/>
        <end position="1563"/>
    </location>
</feature>
<feature type="compositionally biased region" description="Basic and acidic residues" evidence="2">
    <location>
        <begin position="825"/>
        <end position="878"/>
    </location>
</feature>
<feature type="compositionally biased region" description="Basic and acidic residues" evidence="2">
    <location>
        <begin position="915"/>
        <end position="926"/>
    </location>
</feature>
<feature type="compositionally biased region" description="Basic and acidic residues" evidence="2">
    <location>
        <begin position="1083"/>
        <end position="1104"/>
    </location>
</feature>
<feature type="region of interest" description="Disordered" evidence="2">
    <location>
        <begin position="1386"/>
        <end position="1432"/>
    </location>
</feature>
<dbReference type="Gene3D" id="1.20.58.830">
    <property type="match status" value="2"/>
</dbReference>
<feature type="compositionally biased region" description="Polar residues" evidence="2">
    <location>
        <begin position="1285"/>
        <end position="1302"/>
    </location>
</feature>
<feature type="compositionally biased region" description="Polar residues" evidence="2">
    <location>
        <begin position="793"/>
        <end position="824"/>
    </location>
</feature>
<evidence type="ECO:0000256" key="1">
    <source>
        <dbReference type="SAM" id="Coils"/>
    </source>
</evidence>
<feature type="domain" description="Duffy-antigen binding" evidence="3">
    <location>
        <begin position="337"/>
        <end position="491"/>
    </location>
</feature>
<sequence>MKWICTDNQFKSNNLCAPIRRIQLCIVNIILFSENENEYIYKNDSINNKFKENILKAVKLESNLLVQKHNNEYNSKLCDDIRWSFLDYGDIIIGRDLIYKNNTDYIKEQFKKIFNNEYNNNELNDELNNELNDEKNIKLRKEWWEKYKEDIWEEMTKEHNDKFIEKCKYFAKDEPQIVRWIEEWSKQFLDEKNYMLFTLRNTYNEMNIIHENNCKQYNKWVQNRKKEWTFLSNEFNKIFPERNVQIHISNIFKEYKENNVDIIFGTLNYEYNNFCKEKPELVSAAKYNLKAPNAKSPRIYKSKEHEESSVFGCKTKISKVKKKWNCYSNNKVTKPEGVCGPPRRQQLCLGYIFLIRDGNEEGLKDHINKAANYEAMHLKEKYENAGGDKICNAILGSYADIGDIVRGLDVWRDINTNKLSEKFQKIFMGGGNSRKKQNDNNERNKWWEKQRNLIWSSMVKHIPKGKTCKRHNNFEKIPQFLRWLKEWGDEFCEEMGTEVKQLEKICENKNCSEKKCKNACSSYEKWIKERKNEYNLQSKKFDSDKKLNKKNNLYNKFEDSKAYLRSESKQCSNIEFNDETFTFPNKYKEACMVCENPSSSKALKPIKTNVFPIEESKKSELSSLTDKSKNTPNSSGGGNYGDRQISKRDDVHHDGPKEVKSGEKEVPKIDAAVKTENEFTSNRNDIEGKENSKGDHSSPVHSKDIKNEEPQRVVSENLPKIEEKMESSDSIPITHIEAEKGQSSNSSDNDPAVVSGRESKDVNLHTSERIKENEEGVIKTDESSKSIEISKIPSDQNNHSDLSQNANEDSNQGNKETINPPSTEKNLKEIHYKTSDSDDHGSKIKSEIEPKELTEESPLTDKKTESAAIGDKNHESVKSADIFQSEIHNSDNRDRIVSESVVQDSSGSSMSTESIRTDNKDFKTSEDIAPSINGHEKIGSSADDRGSEDKSIIDKDSENFENNKSSHSDIKQSDNEGSTDYESLTEESPKGDLESNLHYESFISEGGLEEGDIEKEKGKEDGSLIPISPEKINDFGKRENIVDPSVSERVDDNRSDISNVVSEEQESSIISSRNGTEGINNSEELKSEEHTSVDVNNRDEHNKQENLVSSSTQQESEREKREKKENADSSHESELSSISEVGETIRRNDAEASENDKGEDILQSEEQQIVTEKTKLIEPTVNILQPSTPLGESHKEKSEEIDDKDNTGGEVTHTDANTFQYRSSESVEVITNKPDEMEMTTKPPSQYIEKEIGEIDSTKNQDNDEQSNSIIPLINKNNEEDGVSIPSTRNVMESGSFVSRNEQIIEEKDDKHITDDTTINPSENGLKGYGEMPNDSIKSVTITESPLRDVEQMIEPIDGKGNEKNNIIGEPQESTTEIRKQMDGPISNVNIPEELHPVAEGSKLEEAKERSMDDADKGTITEDITVVEDPNGIGEHQNLKEVHEQASELNTYNSLDGRTNVEVKERLDENPGSIPNDRITTEHIELDKEKEIHEPNELDAHNGEQEEMIINEVSDNRMDEQISRDNETRQLNQDHESDSKDEIIDKREMENLEENPNSSSDSLENPEGKEKGKIEHTHSSEELDSVRDETYKYKGIENQITETEIESVEQQDTNIPGNSKETEVDNSRADMEEEKDVKIKQIITEESEEELEISKDTTTSHSEKPNIEEQSVNIVDSKNEINVQIEKNVQNEQNEGDPIILLEEQNKNIAILENQKNEYNNPSQLSHKERTLLEVDDLEGSMDTDCLTSELNKNKCDSIQIIPEASNTDNKLNKDITENKDDFSEIEKSVGEIHENGKDLLNKESAESDDVPVQNKIEHDSENAGVIDQYEYRTDYEENEKVNFVGLPGKPEEERSDVTRGSVPGSVDAFEKKLHEPLDSNEKNKEELNVSKEIEYPVGLDILGIDSESIQCKENCGRNENVSSFVDTTTLRDVKQNKEHTEETKLIENTKIDNTEVDDGVDITSDNRSSFISVDNYDEKKKETIINEKKNDPKPSRKEEKDVKHDDSENDNNNLSSNIKIKERIENIYNYIKKLFNLTDINNYTEKKDMPRYNLNNFINTKSYTLFENSKESEYHGNELLQSENIPEHHNKSNNIKVSSNLDNNYYRYVNKILEDIINLSKKKKKSINDTSFEYCESILRHSISSSSIYKDELKYLCFSILYYCLIYFDNTSEYYNCITNEFNNTLYIMFQTDMTNISYFNGKWILISEKDTLANNDVDFMIKKNNDNYRSGNN</sequence>
<feature type="coiled-coil region" evidence="1">
    <location>
        <begin position="1675"/>
        <end position="1722"/>
    </location>
</feature>
<feature type="domain" description="Erythrocyte binding antigen 175 C-terminal" evidence="4">
    <location>
        <begin position="2113"/>
        <end position="2191"/>
    </location>
</feature>
<evidence type="ECO:0000313" key="5">
    <source>
        <dbReference type="EMBL" id="EUR55611.1"/>
    </source>
</evidence>
<dbReference type="Gene3D" id="1.10.1740.170">
    <property type="entry name" value="Erythrocyte binding antigen 175 region VI"/>
    <property type="match status" value="1"/>
</dbReference>
<dbReference type="InterPro" id="IPR042202">
    <property type="entry name" value="Duffy-ag-bd_sf"/>
</dbReference>
<feature type="region of interest" description="Disordered" evidence="2">
    <location>
        <begin position="616"/>
        <end position="1167"/>
    </location>
</feature>
<feature type="region of interest" description="Disordered" evidence="2">
    <location>
        <begin position="1602"/>
        <end position="1672"/>
    </location>
</feature>
<feature type="compositionally biased region" description="Basic and acidic residues" evidence="2">
    <location>
        <begin position="1459"/>
        <end position="1469"/>
    </location>
</feature>
<dbReference type="EMBL" id="KE123679">
    <property type="protein sequence ID" value="EUR55611.1"/>
    <property type="molecule type" value="Genomic_DNA"/>
</dbReference>
<dbReference type="Pfam" id="PF05424">
    <property type="entry name" value="Duffy_binding"/>
    <property type="match status" value="2"/>
</dbReference>
<gene>
    <name evidence="5" type="ORF">PFBG_06028</name>
</gene>
<feature type="compositionally biased region" description="Basic and acidic residues" evidence="2">
    <location>
        <begin position="757"/>
        <end position="785"/>
    </location>
</feature>
<feature type="region of interest" description="Disordered" evidence="2">
    <location>
        <begin position="1180"/>
        <end position="1217"/>
    </location>
</feature>
<evidence type="ECO:0000259" key="4">
    <source>
        <dbReference type="Pfam" id="PF11556"/>
    </source>
</evidence>
<feature type="region of interest" description="Disordered" evidence="2">
    <location>
        <begin position="1452"/>
        <end position="1588"/>
    </location>
</feature>